<dbReference type="CDD" id="cd09846">
    <property type="entry name" value="DUF1312"/>
    <property type="match status" value="1"/>
</dbReference>
<feature type="transmembrane region" description="Helical" evidence="1">
    <location>
        <begin position="12"/>
        <end position="32"/>
    </location>
</feature>
<gene>
    <name evidence="2" type="ORF">H8Z83_00975</name>
</gene>
<evidence type="ECO:0000256" key="1">
    <source>
        <dbReference type="SAM" id="Phobius"/>
    </source>
</evidence>
<dbReference type="InterPro" id="IPR038690">
    <property type="entry name" value="NusG_2_sf"/>
</dbReference>
<dbReference type="Proteomes" id="UP000620327">
    <property type="component" value="Unassembled WGS sequence"/>
</dbReference>
<comment type="caution">
    <text evidence="2">The sequence shown here is derived from an EMBL/GenBank/DDBJ whole genome shotgun (WGS) entry which is preliminary data.</text>
</comment>
<organism evidence="2 3">
    <name type="scientific">Dysosmobacter segnis</name>
    <dbReference type="NCBI Taxonomy" id="2763042"/>
    <lineage>
        <taxon>Bacteria</taxon>
        <taxon>Bacillati</taxon>
        <taxon>Bacillota</taxon>
        <taxon>Clostridia</taxon>
        <taxon>Eubacteriales</taxon>
        <taxon>Oscillospiraceae</taxon>
        <taxon>Dysosmobacter</taxon>
    </lineage>
</organism>
<evidence type="ECO:0000313" key="3">
    <source>
        <dbReference type="Proteomes" id="UP000620327"/>
    </source>
</evidence>
<accession>A0A923S6C5</accession>
<keyword evidence="3" id="KW-1185">Reference proteome</keyword>
<proteinExistence type="predicted"/>
<keyword evidence="1" id="KW-0472">Membrane</keyword>
<dbReference type="AlphaFoldDB" id="A0A923S6C5"/>
<name>A0A923S6C5_9FIRM</name>
<dbReference type="RefSeq" id="WP_187013323.1">
    <property type="nucleotide sequence ID" value="NZ_JACOQI010000001.1"/>
</dbReference>
<protein>
    <submittedName>
        <fullName evidence="2">NusG domain II-containing protein</fullName>
    </submittedName>
</protein>
<keyword evidence="1" id="KW-1133">Transmembrane helix</keyword>
<sequence length="135" mass="14096">MKRFPELKPNFWDVIVVLAVIALAALSAMTVWRGGTETGTLTAVVTADGQEIDRFAPADLLDAPRTYSYNGVTLTVAAEDGNGLRVSSSDCPTQDCVRTGTISRSGQSIVCLPARIVIQLIGGAADSSGVDIVIG</sequence>
<dbReference type="Gene3D" id="2.60.320.10">
    <property type="entry name" value="N-utilization substance G protein NusG, insert domain"/>
    <property type="match status" value="1"/>
</dbReference>
<dbReference type="EMBL" id="JACOQI010000001">
    <property type="protein sequence ID" value="MBC5768923.1"/>
    <property type="molecule type" value="Genomic_DNA"/>
</dbReference>
<dbReference type="Pfam" id="PF07009">
    <property type="entry name" value="NusG_II"/>
    <property type="match status" value="1"/>
</dbReference>
<evidence type="ECO:0000313" key="2">
    <source>
        <dbReference type="EMBL" id="MBC5768923.1"/>
    </source>
</evidence>
<reference evidence="2" key="1">
    <citation type="submission" date="2020-08" db="EMBL/GenBank/DDBJ databases">
        <title>Genome public.</title>
        <authorList>
            <person name="Liu C."/>
            <person name="Sun Q."/>
        </authorList>
    </citation>
    <scope>NUCLEOTIDE SEQUENCE</scope>
    <source>
        <strain evidence="2">BX15</strain>
    </source>
</reference>
<keyword evidence="1" id="KW-0812">Transmembrane</keyword>